<dbReference type="PANTHER" id="PTHR43390:SF1">
    <property type="entry name" value="CHLOROPLAST PROCESSING PEPTIDASE"/>
    <property type="match status" value="1"/>
</dbReference>
<dbReference type="NCBIfam" id="TIGR02227">
    <property type="entry name" value="sigpep_I_bact"/>
    <property type="match status" value="1"/>
</dbReference>
<dbReference type="PROSITE" id="PS00761">
    <property type="entry name" value="SPASE_I_3"/>
    <property type="match status" value="1"/>
</dbReference>
<feature type="active site" evidence="7">
    <location>
        <position position="125"/>
    </location>
</feature>
<evidence type="ECO:0000256" key="7">
    <source>
        <dbReference type="PIRSR" id="PIRSR600223-1"/>
    </source>
</evidence>
<evidence type="ECO:0000256" key="5">
    <source>
        <dbReference type="ARBA" id="ARBA00022670"/>
    </source>
</evidence>
<keyword evidence="8" id="KW-0812">Transmembrane</keyword>
<dbReference type="SUPFAM" id="SSF51306">
    <property type="entry name" value="LexA/Signal peptidase"/>
    <property type="match status" value="1"/>
</dbReference>
<reference evidence="10 11" key="1">
    <citation type="submission" date="2023-09" db="EMBL/GenBank/DDBJ databases">
        <title>Demequina sp. a novel bacteria isolated from Capsicum annuum.</title>
        <authorList>
            <person name="Humaira Z."/>
            <person name="Lee J."/>
            <person name="Cho D."/>
        </authorList>
    </citation>
    <scope>NUCLEOTIDE SEQUENCE [LARGE SCALE GENOMIC DNA]</scope>
    <source>
        <strain evidence="10 11">OYTSA14</strain>
    </source>
</reference>
<dbReference type="EC" id="3.4.21.89" evidence="4 8"/>
<keyword evidence="11" id="KW-1185">Reference proteome</keyword>
<name>A0AA96F612_9MICO</name>
<evidence type="ECO:0000259" key="9">
    <source>
        <dbReference type="Pfam" id="PF10502"/>
    </source>
</evidence>
<comment type="similarity">
    <text evidence="3 8">Belongs to the peptidase S26 family.</text>
</comment>
<dbReference type="CDD" id="cd06530">
    <property type="entry name" value="S26_SPase_I"/>
    <property type="match status" value="1"/>
</dbReference>
<sequence>MRQPAHGADAPSAGARVWGWFREIAIIAVAALVLSLIIKTFFFQSFWIPSGSMHPTLLEGDRILVTKWRPDPLELRRGDVIVFKDPGGWLSGEETVPVTGVQKGVQDLLQFVGLLPEDSGEHLVKRVIGLPGDTVECDSADSQVKVNGVALQEDYLAQGSQPCGAEFTITVPADSLWVMGDNRDNSADSRYHMGLPGGGTIPMSSVVGTAFVTVWPIDHWGGIGNPLVDSGQA</sequence>
<dbReference type="EMBL" id="CP134879">
    <property type="protein sequence ID" value="WNM23432.1"/>
    <property type="molecule type" value="Genomic_DNA"/>
</dbReference>
<protein>
    <recommendedName>
        <fullName evidence="4 8">Signal peptidase I</fullName>
        <ecNumber evidence="4 8">3.4.21.89</ecNumber>
    </recommendedName>
</protein>
<dbReference type="GO" id="GO:0004252">
    <property type="term" value="F:serine-type endopeptidase activity"/>
    <property type="evidence" value="ECO:0007669"/>
    <property type="project" value="InterPro"/>
</dbReference>
<organism evidence="10 11">
    <name type="scientific">Demequina capsici</name>
    <dbReference type="NCBI Taxonomy" id="3075620"/>
    <lineage>
        <taxon>Bacteria</taxon>
        <taxon>Bacillati</taxon>
        <taxon>Actinomycetota</taxon>
        <taxon>Actinomycetes</taxon>
        <taxon>Micrococcales</taxon>
        <taxon>Demequinaceae</taxon>
        <taxon>Demequina</taxon>
    </lineage>
</organism>
<evidence type="ECO:0000256" key="1">
    <source>
        <dbReference type="ARBA" id="ARBA00000677"/>
    </source>
</evidence>
<dbReference type="PRINTS" id="PR00727">
    <property type="entry name" value="LEADERPTASE"/>
</dbReference>
<keyword evidence="8" id="KW-1133">Transmembrane helix</keyword>
<dbReference type="InterPro" id="IPR019758">
    <property type="entry name" value="Pept_S26A_signal_pept_1_CS"/>
</dbReference>
<feature type="domain" description="Peptidase S26" evidence="9">
    <location>
        <begin position="23"/>
        <end position="215"/>
    </location>
</feature>
<dbReference type="InterPro" id="IPR019533">
    <property type="entry name" value="Peptidase_S26"/>
</dbReference>
<keyword evidence="6 8" id="KW-0378">Hydrolase</keyword>
<dbReference type="GO" id="GO:0005886">
    <property type="term" value="C:plasma membrane"/>
    <property type="evidence" value="ECO:0007669"/>
    <property type="project" value="UniProtKB-SubCell"/>
</dbReference>
<evidence type="ECO:0000256" key="4">
    <source>
        <dbReference type="ARBA" id="ARBA00013208"/>
    </source>
</evidence>
<dbReference type="Pfam" id="PF10502">
    <property type="entry name" value="Peptidase_S26"/>
    <property type="match status" value="1"/>
</dbReference>
<dbReference type="InterPro" id="IPR019756">
    <property type="entry name" value="Pept_S26A_signal_pept_1_Ser-AS"/>
</dbReference>
<dbReference type="Proteomes" id="UP001304125">
    <property type="component" value="Chromosome"/>
</dbReference>
<dbReference type="RefSeq" id="WP_313496333.1">
    <property type="nucleotide sequence ID" value="NZ_CP134879.1"/>
</dbReference>
<evidence type="ECO:0000256" key="3">
    <source>
        <dbReference type="ARBA" id="ARBA00009370"/>
    </source>
</evidence>
<evidence type="ECO:0000256" key="6">
    <source>
        <dbReference type="ARBA" id="ARBA00022801"/>
    </source>
</evidence>
<dbReference type="InterPro" id="IPR036286">
    <property type="entry name" value="LexA/Signal_pep-like_sf"/>
</dbReference>
<comment type="subcellular location">
    <subcellularLocation>
        <location evidence="2">Cell membrane</location>
        <topology evidence="2">Single-pass type II membrane protein</topology>
    </subcellularLocation>
    <subcellularLocation>
        <location evidence="8">Membrane</location>
        <topology evidence="8">Single-pass type II membrane protein</topology>
    </subcellularLocation>
</comment>
<feature type="active site" evidence="7">
    <location>
        <position position="52"/>
    </location>
</feature>
<comment type="catalytic activity">
    <reaction evidence="1 8">
        <text>Cleavage of hydrophobic, N-terminal signal or leader sequences from secreted and periplasmic proteins.</text>
        <dbReference type="EC" id="3.4.21.89"/>
    </reaction>
</comment>
<proteinExistence type="inferred from homology"/>
<dbReference type="PANTHER" id="PTHR43390">
    <property type="entry name" value="SIGNAL PEPTIDASE I"/>
    <property type="match status" value="1"/>
</dbReference>
<evidence type="ECO:0000313" key="11">
    <source>
        <dbReference type="Proteomes" id="UP001304125"/>
    </source>
</evidence>
<dbReference type="GO" id="GO:0006465">
    <property type="term" value="P:signal peptide processing"/>
    <property type="evidence" value="ECO:0007669"/>
    <property type="project" value="InterPro"/>
</dbReference>
<evidence type="ECO:0000256" key="8">
    <source>
        <dbReference type="RuleBase" id="RU362042"/>
    </source>
</evidence>
<keyword evidence="8" id="KW-0472">Membrane</keyword>
<dbReference type="PROSITE" id="PS00501">
    <property type="entry name" value="SPASE_I_1"/>
    <property type="match status" value="1"/>
</dbReference>
<evidence type="ECO:0000313" key="10">
    <source>
        <dbReference type="EMBL" id="WNM23432.1"/>
    </source>
</evidence>
<feature type="transmembrane region" description="Helical" evidence="8">
    <location>
        <begin position="20"/>
        <end position="43"/>
    </location>
</feature>
<evidence type="ECO:0000256" key="2">
    <source>
        <dbReference type="ARBA" id="ARBA00004401"/>
    </source>
</evidence>
<accession>A0AA96F612</accession>
<dbReference type="InterPro" id="IPR000223">
    <property type="entry name" value="Pept_S26A_signal_pept_1"/>
</dbReference>
<gene>
    <name evidence="10" type="primary">lepB</name>
    <name evidence="10" type="ORF">RN606_08630</name>
</gene>
<keyword evidence="5 8" id="KW-0645">Protease</keyword>
<dbReference type="AlphaFoldDB" id="A0AA96F612"/>
<dbReference type="Gene3D" id="2.10.109.10">
    <property type="entry name" value="Umud Fragment, subunit A"/>
    <property type="match status" value="1"/>
</dbReference>
<dbReference type="GO" id="GO:0009003">
    <property type="term" value="F:signal peptidase activity"/>
    <property type="evidence" value="ECO:0007669"/>
    <property type="project" value="UniProtKB-EC"/>
</dbReference>